<reference evidence="1" key="1">
    <citation type="submission" date="2023-07" db="EMBL/GenBank/DDBJ databases">
        <title>Sorghum-associated microbial communities from plants grown in Nebraska, USA.</title>
        <authorList>
            <person name="Schachtman D."/>
        </authorList>
    </citation>
    <scope>NUCLEOTIDE SEQUENCE</scope>
    <source>
        <strain evidence="1">DS2795</strain>
    </source>
</reference>
<sequence length="184" mass="20782">MGSIVYRATKDQAVHDELHSVAAFAAVLAHRAIGNRLWFLAQNRSGEHAGRIWIGLTLIDCRNGEVAVKSMDESCGPYYFDCPLAFLDRASPATGPYAGPWREKVREFHANRTAKRAAIRPGLRVSYGEWIYVLRRSLGRRGWDVARESDGLICRLKSRQLGKATVLPFQQKQSQDKHPQEKHP</sequence>
<organism evidence="1 2">
    <name type="scientific">Variovorax boronicumulans</name>
    <dbReference type="NCBI Taxonomy" id="436515"/>
    <lineage>
        <taxon>Bacteria</taxon>
        <taxon>Pseudomonadati</taxon>
        <taxon>Pseudomonadota</taxon>
        <taxon>Betaproteobacteria</taxon>
        <taxon>Burkholderiales</taxon>
        <taxon>Comamonadaceae</taxon>
        <taxon>Variovorax</taxon>
    </lineage>
</organism>
<gene>
    <name evidence="1" type="ORF">J2W25_005175</name>
</gene>
<dbReference type="AlphaFoldDB" id="A0AAW8E2L0"/>
<evidence type="ECO:0000313" key="2">
    <source>
        <dbReference type="Proteomes" id="UP001244295"/>
    </source>
</evidence>
<accession>A0AAW8E2L0</accession>
<name>A0AAW8E2L0_9BURK</name>
<protein>
    <submittedName>
        <fullName evidence="1">Uncharacterized protein</fullName>
    </submittedName>
</protein>
<dbReference type="Proteomes" id="UP001244295">
    <property type="component" value="Unassembled WGS sequence"/>
</dbReference>
<dbReference type="EMBL" id="JAUSRR010000010">
    <property type="protein sequence ID" value="MDP9926128.1"/>
    <property type="molecule type" value="Genomic_DNA"/>
</dbReference>
<dbReference type="SUPFAM" id="SSF56317">
    <property type="entry name" value="Carbon-nitrogen hydrolase"/>
    <property type="match status" value="1"/>
</dbReference>
<comment type="caution">
    <text evidence="1">The sequence shown here is derived from an EMBL/GenBank/DDBJ whole genome shotgun (WGS) entry which is preliminary data.</text>
</comment>
<evidence type="ECO:0000313" key="1">
    <source>
        <dbReference type="EMBL" id="MDP9926128.1"/>
    </source>
</evidence>
<dbReference type="RefSeq" id="WP_307637975.1">
    <property type="nucleotide sequence ID" value="NZ_JAUSRR010000010.1"/>
</dbReference>
<dbReference type="InterPro" id="IPR036526">
    <property type="entry name" value="C-N_Hydrolase_sf"/>
</dbReference>
<proteinExistence type="predicted"/>